<name>A0A4R7BNX1_9HYPH</name>
<organism evidence="3 4">
    <name type="scientific">Enterovirga rhinocerotis</name>
    <dbReference type="NCBI Taxonomy" id="1339210"/>
    <lineage>
        <taxon>Bacteria</taxon>
        <taxon>Pseudomonadati</taxon>
        <taxon>Pseudomonadota</taxon>
        <taxon>Alphaproteobacteria</taxon>
        <taxon>Hyphomicrobiales</taxon>
        <taxon>Methylobacteriaceae</taxon>
        <taxon>Enterovirga</taxon>
    </lineage>
</organism>
<protein>
    <submittedName>
        <fullName evidence="3">(3S)-malyl-CoA thioesterase</fullName>
    </submittedName>
</protein>
<dbReference type="Gene3D" id="3.10.129.10">
    <property type="entry name" value="Hotdog Thioesterase"/>
    <property type="match status" value="1"/>
</dbReference>
<dbReference type="RefSeq" id="WP_133773935.1">
    <property type="nucleotide sequence ID" value="NZ_SNZR01000016.1"/>
</dbReference>
<dbReference type="GO" id="GO:0047617">
    <property type="term" value="F:fatty acyl-CoA hydrolase activity"/>
    <property type="evidence" value="ECO:0007669"/>
    <property type="project" value="TreeGrafter"/>
</dbReference>
<proteinExistence type="inferred from homology"/>
<keyword evidence="2" id="KW-0378">Hydrolase</keyword>
<comment type="caution">
    <text evidence="3">The sequence shown here is derived from an EMBL/GenBank/DDBJ whole genome shotgun (WGS) entry which is preliminary data.</text>
</comment>
<comment type="similarity">
    <text evidence="1">Belongs to the 4-hydroxybenzoyl-CoA thioesterase family.</text>
</comment>
<dbReference type="EMBL" id="SNZR01000016">
    <property type="protein sequence ID" value="TDR87208.1"/>
    <property type="molecule type" value="Genomic_DNA"/>
</dbReference>
<evidence type="ECO:0000313" key="4">
    <source>
        <dbReference type="Proteomes" id="UP000295122"/>
    </source>
</evidence>
<dbReference type="OrthoDB" id="9799036at2"/>
<dbReference type="AlphaFoldDB" id="A0A4R7BNX1"/>
<accession>A0A4R7BNX1</accession>
<evidence type="ECO:0000256" key="1">
    <source>
        <dbReference type="ARBA" id="ARBA00005953"/>
    </source>
</evidence>
<dbReference type="PANTHER" id="PTHR31793">
    <property type="entry name" value="4-HYDROXYBENZOYL-COA THIOESTERASE FAMILY MEMBER"/>
    <property type="match status" value="1"/>
</dbReference>
<dbReference type="InterPro" id="IPR050563">
    <property type="entry name" value="4-hydroxybenzoyl-CoA_TE"/>
</dbReference>
<evidence type="ECO:0000256" key="2">
    <source>
        <dbReference type="ARBA" id="ARBA00022801"/>
    </source>
</evidence>
<dbReference type="PANTHER" id="PTHR31793:SF27">
    <property type="entry name" value="NOVEL THIOESTERASE SUPERFAMILY DOMAIN AND SAPOSIN A-TYPE DOMAIN CONTAINING PROTEIN (0610012H03RIK)"/>
    <property type="match status" value="1"/>
</dbReference>
<evidence type="ECO:0000313" key="3">
    <source>
        <dbReference type="EMBL" id="TDR87208.1"/>
    </source>
</evidence>
<dbReference type="SUPFAM" id="SSF54637">
    <property type="entry name" value="Thioesterase/thiol ester dehydrase-isomerase"/>
    <property type="match status" value="1"/>
</dbReference>
<dbReference type="Pfam" id="PF13279">
    <property type="entry name" value="4HBT_2"/>
    <property type="match status" value="1"/>
</dbReference>
<sequence>MSRSEVDLAALEADPRVTWTEDVLRFRDTDANGHVNNAVFSTFCESGRVQVLHEVLKEGREANTFYVIVRLVLEFRAELHYPGRARAATWLVAAGRTSMTFRQALFDDSGQVFATAESVVVYMDTPTRRPKPMGEVLHAQVTSLVREE</sequence>
<gene>
    <name evidence="3" type="ORF">EV668_4288</name>
</gene>
<keyword evidence="4" id="KW-1185">Reference proteome</keyword>
<dbReference type="InterPro" id="IPR029069">
    <property type="entry name" value="HotDog_dom_sf"/>
</dbReference>
<dbReference type="Proteomes" id="UP000295122">
    <property type="component" value="Unassembled WGS sequence"/>
</dbReference>
<reference evidence="3 4" key="1">
    <citation type="submission" date="2019-03" db="EMBL/GenBank/DDBJ databases">
        <title>Genomic Encyclopedia of Type Strains, Phase IV (KMG-IV): sequencing the most valuable type-strain genomes for metagenomic binning, comparative biology and taxonomic classification.</title>
        <authorList>
            <person name="Goeker M."/>
        </authorList>
    </citation>
    <scope>NUCLEOTIDE SEQUENCE [LARGE SCALE GENOMIC DNA]</scope>
    <source>
        <strain evidence="3 4">DSM 25903</strain>
    </source>
</reference>
<dbReference type="CDD" id="cd00586">
    <property type="entry name" value="4HBT"/>
    <property type="match status" value="1"/>
</dbReference>